<evidence type="ECO:0000256" key="3">
    <source>
        <dbReference type="ARBA" id="ARBA00023125"/>
    </source>
</evidence>
<evidence type="ECO:0000259" key="5">
    <source>
        <dbReference type="PROSITE" id="PS50931"/>
    </source>
</evidence>
<evidence type="ECO:0000256" key="4">
    <source>
        <dbReference type="ARBA" id="ARBA00023163"/>
    </source>
</evidence>
<evidence type="ECO:0000313" key="6">
    <source>
        <dbReference type="EMBL" id="AJC22092.1"/>
    </source>
</evidence>
<dbReference type="PANTHER" id="PTHR30118:SF15">
    <property type="entry name" value="TRANSCRIPTIONAL REGULATORY PROTEIN"/>
    <property type="match status" value="1"/>
</dbReference>
<organism evidence="7 9">
    <name type="scientific">Pandoraea pulmonicola</name>
    <dbReference type="NCBI Taxonomy" id="93221"/>
    <lineage>
        <taxon>Bacteria</taxon>
        <taxon>Pseudomonadati</taxon>
        <taxon>Pseudomonadota</taxon>
        <taxon>Betaproteobacteria</taxon>
        <taxon>Burkholderiales</taxon>
        <taxon>Burkholderiaceae</taxon>
        <taxon>Pandoraea</taxon>
    </lineage>
</organism>
<reference evidence="8" key="1">
    <citation type="submission" date="2014-12" db="EMBL/GenBank/DDBJ databases">
        <title>Complete Genome Sequencing of Pandoraea pulmonicola DSM 16583.</title>
        <authorList>
            <person name="Chan K.-G."/>
        </authorList>
    </citation>
    <scope>NUCLEOTIDE SEQUENCE [LARGE SCALE GENOMIC DNA]</scope>
    <source>
        <strain evidence="8">DSM 16583</strain>
    </source>
</reference>
<evidence type="ECO:0000256" key="1">
    <source>
        <dbReference type="ARBA" id="ARBA00009437"/>
    </source>
</evidence>
<evidence type="ECO:0000256" key="2">
    <source>
        <dbReference type="ARBA" id="ARBA00023015"/>
    </source>
</evidence>
<dbReference type="SUPFAM" id="SSF46785">
    <property type="entry name" value="Winged helix' DNA-binding domain"/>
    <property type="match status" value="1"/>
</dbReference>
<evidence type="ECO:0000313" key="8">
    <source>
        <dbReference type="Proteomes" id="UP000035086"/>
    </source>
</evidence>
<dbReference type="InterPro" id="IPR000847">
    <property type="entry name" value="LysR_HTH_N"/>
</dbReference>
<dbReference type="EMBL" id="CP010310">
    <property type="protein sequence ID" value="AJC22092.1"/>
    <property type="molecule type" value="Genomic_DNA"/>
</dbReference>
<dbReference type="InterPro" id="IPR036388">
    <property type="entry name" value="WH-like_DNA-bd_sf"/>
</dbReference>
<dbReference type="Proteomes" id="UP000035086">
    <property type="component" value="Chromosome"/>
</dbReference>
<proteinExistence type="inferred from homology"/>
<keyword evidence="3" id="KW-0238">DNA-binding</keyword>
<keyword evidence="4" id="KW-0804">Transcription</keyword>
<keyword evidence="2" id="KW-0805">Transcription regulation</keyword>
<dbReference type="GO" id="GO:0003677">
    <property type="term" value="F:DNA binding"/>
    <property type="evidence" value="ECO:0007669"/>
    <property type="project" value="UniProtKB-KW"/>
</dbReference>
<dbReference type="SUPFAM" id="SSF53850">
    <property type="entry name" value="Periplasmic binding protein-like II"/>
    <property type="match status" value="1"/>
</dbReference>
<dbReference type="Pfam" id="PF03466">
    <property type="entry name" value="LysR_substrate"/>
    <property type="match status" value="1"/>
</dbReference>
<dbReference type="Pfam" id="PF00126">
    <property type="entry name" value="HTH_1"/>
    <property type="match status" value="1"/>
</dbReference>
<dbReference type="KEGG" id="ppul:RO07_19260"/>
<accession>A0AAJ4Z8U9</accession>
<dbReference type="Proteomes" id="UP000254589">
    <property type="component" value="Unassembled WGS sequence"/>
</dbReference>
<dbReference type="AlphaFoldDB" id="A0AAJ4Z8U9"/>
<feature type="domain" description="HTH lysR-type" evidence="5">
    <location>
        <begin position="4"/>
        <end position="61"/>
    </location>
</feature>
<evidence type="ECO:0000313" key="9">
    <source>
        <dbReference type="Proteomes" id="UP000254589"/>
    </source>
</evidence>
<dbReference type="InterPro" id="IPR005119">
    <property type="entry name" value="LysR_subst-bd"/>
</dbReference>
<gene>
    <name evidence="7" type="primary">syrM1_2</name>
    <name evidence="7" type="ORF">NCTC13159_00356</name>
    <name evidence="6" type="ORF">RO07_19260</name>
</gene>
<reference evidence="7 9" key="3">
    <citation type="submission" date="2018-06" db="EMBL/GenBank/DDBJ databases">
        <authorList>
            <consortium name="Pathogen Informatics"/>
            <person name="Doyle S."/>
        </authorList>
    </citation>
    <scope>NUCLEOTIDE SEQUENCE [LARGE SCALE GENOMIC DNA]</scope>
    <source>
        <strain evidence="7 9">NCTC13159</strain>
    </source>
</reference>
<comment type="similarity">
    <text evidence="1">Belongs to the LysR transcriptional regulatory family.</text>
</comment>
<protein>
    <submittedName>
        <fullName evidence="7">Symbiotic regulator homolog 1</fullName>
    </submittedName>
</protein>
<keyword evidence="8" id="KW-1185">Reference proteome</keyword>
<dbReference type="Gene3D" id="1.10.10.10">
    <property type="entry name" value="Winged helix-like DNA-binding domain superfamily/Winged helix DNA-binding domain"/>
    <property type="match status" value="1"/>
</dbReference>
<dbReference type="InterPro" id="IPR036390">
    <property type="entry name" value="WH_DNA-bd_sf"/>
</dbReference>
<dbReference type="InterPro" id="IPR050389">
    <property type="entry name" value="LysR-type_TF"/>
</dbReference>
<reference evidence="6" key="2">
    <citation type="submission" date="2016-11" db="EMBL/GenBank/DDBJ databases">
        <title>Complete Genome Sequencing of Pandoraea pulmonicola DSM 16583.</title>
        <authorList>
            <person name="Chan K.-G."/>
        </authorList>
    </citation>
    <scope>NUCLEOTIDE SEQUENCE</scope>
    <source>
        <strain evidence="6">DSM 16583</strain>
    </source>
</reference>
<evidence type="ECO:0000313" key="7">
    <source>
        <dbReference type="EMBL" id="SUA88905.1"/>
    </source>
</evidence>
<dbReference type="EMBL" id="UGSJ01000001">
    <property type="protein sequence ID" value="SUA88905.1"/>
    <property type="molecule type" value="Genomic_DNA"/>
</dbReference>
<name>A0AAJ4Z8U9_PANPU</name>
<sequence>MDKIDIKHMRVFLQLVRERNASKVAAQAGISQQAISGYLKRLRDAFPHEIFLRQSSGLQPTDFALELASKFERVLAEVDDLLDSQPFDPRGEQRTVTIVANEYAQLALVPKIVFAVRHAAPGVDVRIVDFDQGTHADLVAQGDADVVIGFADFLNDGLVKRPLREEVYCCVAGKGEVIAEAKASVEDIARLPFVDFAHGGSHFRDAIDSMLGTQRHGKRPVATLPCYTALQPFLQTNDDVIAFVPADIAHVCQMRVVELDFQPPRFNVSLAWHRRASGSPLRKWLVDVIGGCV</sequence>
<dbReference type="PROSITE" id="PS50931">
    <property type="entry name" value="HTH_LYSR"/>
    <property type="match status" value="1"/>
</dbReference>
<dbReference type="GO" id="GO:0003700">
    <property type="term" value="F:DNA-binding transcription factor activity"/>
    <property type="evidence" value="ECO:0007669"/>
    <property type="project" value="InterPro"/>
</dbReference>
<dbReference type="PANTHER" id="PTHR30118">
    <property type="entry name" value="HTH-TYPE TRANSCRIPTIONAL REGULATOR LEUO-RELATED"/>
    <property type="match status" value="1"/>
</dbReference>
<dbReference type="Gene3D" id="3.40.190.10">
    <property type="entry name" value="Periplasmic binding protein-like II"/>
    <property type="match status" value="2"/>
</dbReference>